<dbReference type="Proteomes" id="UP000626244">
    <property type="component" value="Unassembled WGS sequence"/>
</dbReference>
<dbReference type="Pfam" id="PF08282">
    <property type="entry name" value="Hydrolase_3"/>
    <property type="match status" value="1"/>
</dbReference>
<sequence length="260" mass="29129">MIKLFVSDLDGTMFHHGKLFEHDVEALKELVNQGVILCFASGRLDYEIVEIMERLEGNFHRISMNGTYIYSNDGEALLDATFHPTVVGKIYDMISSNKFLTYVADNTTYYIEEKTDLVHEIEKNSSMKAVELKTLKEELGNSITPKKYVVIGEDDDLLELQAELQKELPEYITSFISAKNCLDIVPANVSKGSAIQILIDKLDIKPEEIACIGDSYNDISMFELTPNSFAMENADDAVKKHAAYVVPSVSEAVKIASQIK</sequence>
<proteinExistence type="predicted"/>
<name>A0A8J3AIZ7_9BACI</name>
<dbReference type="EMBL" id="BMHB01000001">
    <property type="protein sequence ID" value="GGI14624.1"/>
    <property type="molecule type" value="Genomic_DNA"/>
</dbReference>
<comment type="caution">
    <text evidence="1">The sequence shown here is derived from an EMBL/GenBank/DDBJ whole genome shotgun (WGS) entry which is preliminary data.</text>
</comment>
<dbReference type="Gene3D" id="3.30.1240.10">
    <property type="match status" value="1"/>
</dbReference>
<dbReference type="InterPro" id="IPR006379">
    <property type="entry name" value="HAD-SF_hydro_IIB"/>
</dbReference>
<dbReference type="OrthoDB" id="9806027at2"/>
<dbReference type="SFLD" id="SFLDS00003">
    <property type="entry name" value="Haloacid_Dehalogenase"/>
    <property type="match status" value="1"/>
</dbReference>
<dbReference type="SFLD" id="SFLDG01140">
    <property type="entry name" value="C2.B:_Phosphomannomutase_and_P"/>
    <property type="match status" value="1"/>
</dbReference>
<evidence type="ECO:0000313" key="1">
    <source>
        <dbReference type="EMBL" id="GGI14624.1"/>
    </source>
</evidence>
<dbReference type="InterPro" id="IPR023214">
    <property type="entry name" value="HAD_sf"/>
</dbReference>
<dbReference type="PANTHER" id="PTHR10000">
    <property type="entry name" value="PHOSPHOSERINE PHOSPHATASE"/>
    <property type="match status" value="1"/>
</dbReference>
<dbReference type="InterPro" id="IPR036412">
    <property type="entry name" value="HAD-like_sf"/>
</dbReference>
<dbReference type="GO" id="GO:0000287">
    <property type="term" value="F:magnesium ion binding"/>
    <property type="evidence" value="ECO:0007669"/>
    <property type="project" value="TreeGrafter"/>
</dbReference>
<dbReference type="NCBIfam" id="TIGR01484">
    <property type="entry name" value="HAD-SF-IIB"/>
    <property type="match status" value="1"/>
</dbReference>
<dbReference type="AlphaFoldDB" id="A0A8J3AIZ7"/>
<dbReference type="RefSeq" id="WP_088000139.1">
    <property type="nucleotide sequence ID" value="NZ_BMHB01000001.1"/>
</dbReference>
<dbReference type="NCBIfam" id="TIGR00099">
    <property type="entry name" value="Cof-subfamily"/>
    <property type="match status" value="1"/>
</dbReference>
<organism evidence="1 2">
    <name type="scientific">Gottfriedia solisilvae</name>
    <dbReference type="NCBI Taxonomy" id="1516104"/>
    <lineage>
        <taxon>Bacteria</taxon>
        <taxon>Bacillati</taxon>
        <taxon>Bacillota</taxon>
        <taxon>Bacilli</taxon>
        <taxon>Bacillales</taxon>
        <taxon>Bacillaceae</taxon>
        <taxon>Gottfriedia</taxon>
    </lineage>
</organism>
<gene>
    <name evidence="1" type="ORF">GCM10007380_23870</name>
</gene>
<keyword evidence="2" id="KW-1185">Reference proteome</keyword>
<dbReference type="SUPFAM" id="SSF56784">
    <property type="entry name" value="HAD-like"/>
    <property type="match status" value="1"/>
</dbReference>
<evidence type="ECO:0000313" key="2">
    <source>
        <dbReference type="Proteomes" id="UP000626244"/>
    </source>
</evidence>
<dbReference type="GO" id="GO:0005829">
    <property type="term" value="C:cytosol"/>
    <property type="evidence" value="ECO:0007669"/>
    <property type="project" value="TreeGrafter"/>
</dbReference>
<protein>
    <submittedName>
        <fullName evidence="1">Haloacid dehalogenase</fullName>
    </submittedName>
</protein>
<dbReference type="Gene3D" id="3.40.50.1000">
    <property type="entry name" value="HAD superfamily/HAD-like"/>
    <property type="match status" value="1"/>
</dbReference>
<dbReference type="PANTHER" id="PTHR10000:SF8">
    <property type="entry name" value="HAD SUPERFAMILY HYDROLASE-LIKE, TYPE 3"/>
    <property type="match status" value="1"/>
</dbReference>
<dbReference type="InterPro" id="IPR000150">
    <property type="entry name" value="Cof"/>
</dbReference>
<reference evidence="2" key="1">
    <citation type="journal article" date="2019" name="Int. J. Syst. Evol. Microbiol.">
        <title>The Global Catalogue of Microorganisms (GCM) 10K type strain sequencing project: providing services to taxonomists for standard genome sequencing and annotation.</title>
        <authorList>
            <consortium name="The Broad Institute Genomics Platform"/>
            <consortium name="The Broad Institute Genome Sequencing Center for Infectious Disease"/>
            <person name="Wu L."/>
            <person name="Ma J."/>
        </authorList>
    </citation>
    <scope>NUCLEOTIDE SEQUENCE [LARGE SCALE GENOMIC DNA]</scope>
    <source>
        <strain evidence="2">CGMCC 1.14993</strain>
    </source>
</reference>
<accession>A0A8J3AIZ7</accession>
<dbReference type="GO" id="GO:0016791">
    <property type="term" value="F:phosphatase activity"/>
    <property type="evidence" value="ECO:0007669"/>
    <property type="project" value="TreeGrafter"/>
</dbReference>